<sequence length="146" mass="16195">MQIVSHYLLFDTADTIDILNITSAIQQQVTVAKVSQGHVVIFSCHTTTALTVNEHEERLLVDIKTYLRNLAPPQDRYLHNDLHLRDVPSDEPINAHSHLMAMTLGNSETVPIVNGQLALGTYQSVMLVDLDGPRQGRKVLIQVCGS</sequence>
<reference evidence="1 2" key="1">
    <citation type="journal article" date="2020" name="Microb. Ecol.">
        <title>Ecogenomics of the Marine Benthic Filamentous Cyanobacterium Adonisia.</title>
        <authorList>
            <person name="Walter J.M."/>
            <person name="Coutinho F.H."/>
            <person name="Leomil L."/>
            <person name="Hargreaves P.I."/>
            <person name="Campeao M.E."/>
            <person name="Vieira V.V."/>
            <person name="Silva B.S."/>
            <person name="Fistarol G.O."/>
            <person name="Salomon P.S."/>
            <person name="Sawabe T."/>
            <person name="Mino S."/>
            <person name="Hosokawa M."/>
            <person name="Miyashita H."/>
            <person name="Maruyama F."/>
            <person name="van Verk M.C."/>
            <person name="Dutilh B.E."/>
            <person name="Thompson C.C."/>
            <person name="Thompson F.L."/>
        </authorList>
    </citation>
    <scope>NUCLEOTIDE SEQUENCE [LARGE SCALE GENOMIC DNA]</scope>
    <source>
        <strain evidence="1 2">CCMR0081</strain>
    </source>
</reference>
<dbReference type="SUPFAM" id="SSF111038">
    <property type="entry name" value="YjbQ-like"/>
    <property type="match status" value="1"/>
</dbReference>
<dbReference type="NCBIfam" id="TIGR00149">
    <property type="entry name" value="TIGR00149_YjbQ"/>
    <property type="match status" value="1"/>
</dbReference>
<dbReference type="Pfam" id="PF01894">
    <property type="entry name" value="YjbQ"/>
    <property type="match status" value="1"/>
</dbReference>
<dbReference type="PIRSF" id="PIRSF004681">
    <property type="entry name" value="UCP004681"/>
    <property type="match status" value="1"/>
</dbReference>
<name>A0A6M0RM32_9CYAN</name>
<protein>
    <submittedName>
        <fullName evidence="1">YjbQ family protein</fullName>
    </submittedName>
</protein>
<evidence type="ECO:0000313" key="1">
    <source>
        <dbReference type="EMBL" id="NEZ57295.1"/>
    </source>
</evidence>
<dbReference type="Gene3D" id="2.60.120.460">
    <property type="entry name" value="YjbQ-like"/>
    <property type="match status" value="1"/>
</dbReference>
<dbReference type="InterPro" id="IPR001602">
    <property type="entry name" value="UPF0047_YjbQ-like"/>
</dbReference>
<accession>A0A6M0RM32</accession>
<organism evidence="1 2">
    <name type="scientific">Adonisia turfae CCMR0081</name>
    <dbReference type="NCBI Taxonomy" id="2292702"/>
    <lineage>
        <taxon>Bacteria</taxon>
        <taxon>Bacillati</taxon>
        <taxon>Cyanobacteriota</taxon>
        <taxon>Adonisia</taxon>
        <taxon>Adonisia turfae</taxon>
    </lineage>
</organism>
<proteinExistence type="predicted"/>
<dbReference type="PANTHER" id="PTHR30615:SF16">
    <property type="entry name" value="SECONDARY THIAMINE-PHOSPHATE SYNTHASE ENZYME"/>
    <property type="match status" value="1"/>
</dbReference>
<comment type="caution">
    <text evidence="1">The sequence shown here is derived from an EMBL/GenBank/DDBJ whole genome shotgun (WGS) entry which is preliminary data.</text>
</comment>
<keyword evidence="2" id="KW-1185">Reference proteome</keyword>
<dbReference type="PANTHER" id="PTHR30615">
    <property type="entry name" value="UNCHARACTERIZED PROTEIN YJBQ-RELATED"/>
    <property type="match status" value="1"/>
</dbReference>
<dbReference type="AlphaFoldDB" id="A0A6M0RM32"/>
<dbReference type="InterPro" id="IPR035917">
    <property type="entry name" value="YjbQ-like_sf"/>
</dbReference>
<evidence type="ECO:0000313" key="2">
    <source>
        <dbReference type="Proteomes" id="UP000481033"/>
    </source>
</evidence>
<gene>
    <name evidence="1" type="ORF">DXZ20_16775</name>
</gene>
<dbReference type="RefSeq" id="WP_163699348.1">
    <property type="nucleotide sequence ID" value="NZ_QXHD01000004.1"/>
</dbReference>
<dbReference type="EMBL" id="QXHD01000004">
    <property type="protein sequence ID" value="NEZ57295.1"/>
    <property type="molecule type" value="Genomic_DNA"/>
</dbReference>
<dbReference type="Proteomes" id="UP000481033">
    <property type="component" value="Unassembled WGS sequence"/>
</dbReference>